<gene>
    <name evidence="1" type="ORF">GK047_07655</name>
</gene>
<name>A0A6G3ZWU9_9BACL</name>
<sequence>MPTFLVSTWVLEEDLKQTERFVRSFLEYADHFETFNSPKLKTTISLLSMVFSVLAEHLLAEEEMIFPVADQNYYVAFINRQLRIIFRNVMTITNSFTTLRYS</sequence>
<comment type="caution">
    <text evidence="1">The sequence shown here is derived from an EMBL/GenBank/DDBJ whole genome shotgun (WGS) entry which is preliminary data.</text>
</comment>
<dbReference type="EMBL" id="JAAIKC010000001">
    <property type="protein sequence ID" value="NEW05887.1"/>
    <property type="molecule type" value="Genomic_DNA"/>
</dbReference>
<protein>
    <recommendedName>
        <fullName evidence="2">Hemerythrin-like domain-containing protein</fullName>
    </recommendedName>
</protein>
<organism evidence="1">
    <name type="scientific">Paenibacillus sp. SYP-B3998</name>
    <dbReference type="NCBI Taxonomy" id="2678564"/>
    <lineage>
        <taxon>Bacteria</taxon>
        <taxon>Bacillati</taxon>
        <taxon>Bacillota</taxon>
        <taxon>Bacilli</taxon>
        <taxon>Bacillales</taxon>
        <taxon>Paenibacillaceae</taxon>
        <taxon>Paenibacillus</taxon>
    </lineage>
</organism>
<evidence type="ECO:0000313" key="1">
    <source>
        <dbReference type="EMBL" id="NEW05887.1"/>
    </source>
</evidence>
<accession>A0A6G3ZWU9</accession>
<reference evidence="1" key="1">
    <citation type="submission" date="2020-02" db="EMBL/GenBank/DDBJ databases">
        <authorList>
            <person name="Shen X.-R."/>
            <person name="Zhang Y.-X."/>
        </authorList>
    </citation>
    <scope>NUCLEOTIDE SEQUENCE</scope>
    <source>
        <strain evidence="1">SYP-B3998</strain>
    </source>
</reference>
<proteinExistence type="predicted"/>
<evidence type="ECO:0008006" key="2">
    <source>
        <dbReference type="Google" id="ProtNLM"/>
    </source>
</evidence>
<dbReference type="AlphaFoldDB" id="A0A6G3ZWU9"/>